<reference evidence="3" key="1">
    <citation type="submission" date="2024-04" db="EMBL/GenBank/DDBJ databases">
        <title>Salinicola lusitanus LLJ914,a marine bacterium isolated from the Okinawa Trough.</title>
        <authorList>
            <person name="Li J."/>
        </authorList>
    </citation>
    <scope>NUCLEOTIDE SEQUENCE [LARGE SCALE GENOMIC DNA]</scope>
</reference>
<evidence type="ECO:0000256" key="1">
    <source>
        <dbReference type="SAM" id="MobiDB-lite"/>
    </source>
</evidence>
<dbReference type="Proteomes" id="UP001460270">
    <property type="component" value="Unassembled WGS sequence"/>
</dbReference>
<comment type="caution">
    <text evidence="2">The sequence shown here is derived from an EMBL/GenBank/DDBJ whole genome shotgun (WGS) entry which is preliminary data.</text>
</comment>
<evidence type="ECO:0000313" key="3">
    <source>
        <dbReference type="Proteomes" id="UP001460270"/>
    </source>
</evidence>
<feature type="compositionally biased region" description="Low complexity" evidence="1">
    <location>
        <begin position="83"/>
        <end position="117"/>
    </location>
</feature>
<feature type="compositionally biased region" description="Basic residues" evidence="1">
    <location>
        <begin position="1"/>
        <end position="12"/>
    </location>
</feature>
<gene>
    <name evidence="2" type="ORF">WMY93_017378</name>
</gene>
<feature type="compositionally biased region" description="Basic and acidic residues" evidence="1">
    <location>
        <begin position="257"/>
        <end position="277"/>
    </location>
</feature>
<feature type="compositionally biased region" description="Basic residues" evidence="1">
    <location>
        <begin position="19"/>
        <end position="32"/>
    </location>
</feature>
<name>A0AAW0NNI6_9GOBI</name>
<dbReference type="EMBL" id="JBBPFD010000012">
    <property type="protein sequence ID" value="KAK7904771.1"/>
    <property type="molecule type" value="Genomic_DNA"/>
</dbReference>
<accession>A0AAW0NNI6</accession>
<evidence type="ECO:0000313" key="2">
    <source>
        <dbReference type="EMBL" id="KAK7904771.1"/>
    </source>
</evidence>
<organism evidence="2 3">
    <name type="scientific">Mugilogobius chulae</name>
    <name type="common">yellowstripe goby</name>
    <dbReference type="NCBI Taxonomy" id="88201"/>
    <lineage>
        <taxon>Eukaryota</taxon>
        <taxon>Metazoa</taxon>
        <taxon>Chordata</taxon>
        <taxon>Craniata</taxon>
        <taxon>Vertebrata</taxon>
        <taxon>Euteleostomi</taxon>
        <taxon>Actinopterygii</taxon>
        <taxon>Neopterygii</taxon>
        <taxon>Teleostei</taxon>
        <taxon>Neoteleostei</taxon>
        <taxon>Acanthomorphata</taxon>
        <taxon>Gobiaria</taxon>
        <taxon>Gobiiformes</taxon>
        <taxon>Gobioidei</taxon>
        <taxon>Gobiidae</taxon>
        <taxon>Gobionellinae</taxon>
        <taxon>Mugilogobius</taxon>
    </lineage>
</organism>
<feature type="compositionally biased region" description="Low complexity" evidence="1">
    <location>
        <begin position="147"/>
        <end position="156"/>
    </location>
</feature>
<feature type="region of interest" description="Disordered" evidence="1">
    <location>
        <begin position="1"/>
        <end position="156"/>
    </location>
</feature>
<proteinExistence type="predicted"/>
<feature type="compositionally biased region" description="Polar residues" evidence="1">
    <location>
        <begin position="48"/>
        <end position="82"/>
    </location>
</feature>
<dbReference type="AlphaFoldDB" id="A0AAW0NNI6"/>
<protein>
    <submittedName>
        <fullName evidence="2">Uncharacterized protein</fullName>
    </submittedName>
</protein>
<feature type="region of interest" description="Disordered" evidence="1">
    <location>
        <begin position="249"/>
        <end position="286"/>
    </location>
</feature>
<sequence>MSREHNRKRKRSPAPCPRTTKRARRAGPRRGSARPSSSTQLQRENRPGPSTSESVPTPQQTAQSRSPLPLQTSTSALVQSVESRSPGPFSSGSSGSSVSPPRRWSRRISSAASQAPPVGQERSGGTPQEVPERQEESPGPQAPPSPLLSCSRSPRPTSSGFLPPVDVLALEDHPLVPAGWRLSAMSPLWPLSSEDPELVVLTLPRPHEFRVCVTARHLMLATPPWVQPSSVPVIQETMRDCFYHSPYSSEMCQTRGTRPDQRDQTRPDQTRGTRWENQRNLTRGTTQDQRILSRATVVNIVATEAFTQGLYGYSVDSNKALGQGRSTKFWAPDKTESKISSKVFESEMELRLSSHYIQSSSSALTYISSGGQQSCCSHRLCCRPPETTNSWGCVITCHVNRKF</sequence>
<keyword evidence="3" id="KW-1185">Reference proteome</keyword>